<dbReference type="EMBL" id="SPQC01000096">
    <property type="protein sequence ID" value="TFU19168.1"/>
    <property type="molecule type" value="Genomic_DNA"/>
</dbReference>
<gene>
    <name evidence="1" type="ORF">E4U03_12535</name>
</gene>
<accession>A0A4Y9F2G3</accession>
<protein>
    <submittedName>
        <fullName evidence="1">Uncharacterized protein</fullName>
    </submittedName>
</protein>
<sequence length="144" mass="16045">MHQPAQPPASVHTLTIPITNPKHLLNANSRKHWADRSTKTSIWRPAGRTAAQAAALPVLVPFVTIHATIYKPRAGRYDPTNLYPTIKAIIDGLTDYGLVEDDDYRHVDGPHMHHGGFDKTNPRIELTIITHQEPPHAPYSPYPA</sequence>
<dbReference type="GO" id="GO:0000287">
    <property type="term" value="F:magnesium ion binding"/>
    <property type="evidence" value="ECO:0007669"/>
    <property type="project" value="InterPro"/>
</dbReference>
<dbReference type="GO" id="GO:0006310">
    <property type="term" value="P:DNA recombination"/>
    <property type="evidence" value="ECO:0007669"/>
    <property type="project" value="InterPro"/>
</dbReference>
<dbReference type="GO" id="GO:0006281">
    <property type="term" value="P:DNA repair"/>
    <property type="evidence" value="ECO:0007669"/>
    <property type="project" value="InterPro"/>
</dbReference>
<dbReference type="InterPro" id="IPR036614">
    <property type="entry name" value="RusA-like_sf"/>
</dbReference>
<dbReference type="OrthoDB" id="3237255at2"/>
<dbReference type="AlphaFoldDB" id="A0A4Y9F2G3"/>
<reference evidence="1 2" key="1">
    <citation type="submission" date="2019-03" db="EMBL/GenBank/DDBJ databases">
        <title>Diversity of the mouse oral microbiome.</title>
        <authorList>
            <person name="Joseph S."/>
            <person name="Aduse-Opoku J."/>
            <person name="Curtis M."/>
            <person name="Wade W."/>
            <person name="Hashim A."/>
        </authorList>
    </citation>
    <scope>NUCLEOTIDE SEQUENCE [LARGE SCALE GENOMIC DNA]</scope>
    <source>
        <strain evidence="2">irhom_31</strain>
    </source>
</reference>
<organism evidence="1 2">
    <name type="scientific">Rothia nasimurium</name>
    <dbReference type="NCBI Taxonomy" id="85336"/>
    <lineage>
        <taxon>Bacteria</taxon>
        <taxon>Bacillati</taxon>
        <taxon>Actinomycetota</taxon>
        <taxon>Actinomycetes</taxon>
        <taxon>Micrococcales</taxon>
        <taxon>Micrococcaceae</taxon>
        <taxon>Rothia</taxon>
    </lineage>
</organism>
<dbReference type="SUPFAM" id="SSF103084">
    <property type="entry name" value="Holliday junction resolvase RusA"/>
    <property type="match status" value="1"/>
</dbReference>
<evidence type="ECO:0000313" key="2">
    <source>
        <dbReference type="Proteomes" id="UP000297951"/>
    </source>
</evidence>
<comment type="caution">
    <text evidence="1">The sequence shown here is derived from an EMBL/GenBank/DDBJ whole genome shotgun (WGS) entry which is preliminary data.</text>
</comment>
<name>A0A4Y9F2G3_9MICC</name>
<proteinExistence type="predicted"/>
<dbReference type="Gene3D" id="3.30.1330.70">
    <property type="entry name" value="Holliday junction resolvase RusA"/>
    <property type="match status" value="1"/>
</dbReference>
<dbReference type="Proteomes" id="UP000297951">
    <property type="component" value="Unassembled WGS sequence"/>
</dbReference>
<evidence type="ECO:0000313" key="1">
    <source>
        <dbReference type="EMBL" id="TFU19168.1"/>
    </source>
</evidence>